<proteinExistence type="predicted"/>
<organism evidence="2 3">
    <name type="scientific">Wenjunlia vitaminophila</name>
    <name type="common">Streptomyces vitaminophilus</name>
    <dbReference type="NCBI Taxonomy" id="76728"/>
    <lineage>
        <taxon>Bacteria</taxon>
        <taxon>Bacillati</taxon>
        <taxon>Actinomycetota</taxon>
        <taxon>Actinomycetes</taxon>
        <taxon>Kitasatosporales</taxon>
        <taxon>Streptomycetaceae</taxon>
        <taxon>Wenjunlia</taxon>
    </lineage>
</organism>
<protein>
    <submittedName>
        <fullName evidence="2">Uncharacterized protein</fullName>
    </submittedName>
</protein>
<feature type="compositionally biased region" description="Polar residues" evidence="1">
    <location>
        <begin position="111"/>
        <end position="127"/>
    </location>
</feature>
<comment type="caution">
    <text evidence="2">The sequence shown here is derived from an EMBL/GenBank/DDBJ whole genome shotgun (WGS) entry which is preliminary data.</text>
</comment>
<dbReference type="EMBL" id="LLZU01000010">
    <property type="protein sequence ID" value="KRV49751.1"/>
    <property type="molecule type" value="Genomic_DNA"/>
</dbReference>
<feature type="region of interest" description="Disordered" evidence="1">
    <location>
        <begin position="88"/>
        <end position="127"/>
    </location>
</feature>
<dbReference type="OrthoDB" id="4298185at2"/>
<evidence type="ECO:0000313" key="3">
    <source>
        <dbReference type="Proteomes" id="UP000050867"/>
    </source>
</evidence>
<accession>A0A0T6LU89</accession>
<dbReference type="eggNOG" id="ENOG5032N28">
    <property type="taxonomic scope" value="Bacteria"/>
</dbReference>
<dbReference type="Proteomes" id="UP000050867">
    <property type="component" value="Unassembled WGS sequence"/>
</dbReference>
<gene>
    <name evidence="2" type="ORF">AQ490_18800</name>
</gene>
<feature type="region of interest" description="Disordered" evidence="1">
    <location>
        <begin position="214"/>
        <end position="256"/>
    </location>
</feature>
<reference evidence="2 3" key="1">
    <citation type="submission" date="2015-10" db="EMBL/GenBank/DDBJ databases">
        <title>Draft genome sequence of pyrrolomycin-producing Streptomyces vitaminophilus.</title>
        <authorList>
            <person name="Graham D.E."/>
            <person name="Mahan K.M."/>
            <person name="Klingeman D.M."/>
            <person name="Hettich R.L."/>
            <person name="Parry R.J."/>
        </authorList>
    </citation>
    <scope>NUCLEOTIDE SEQUENCE [LARGE SCALE GENOMIC DNA]</scope>
    <source>
        <strain evidence="2 3">ATCC 31673</strain>
    </source>
</reference>
<feature type="region of interest" description="Disordered" evidence="1">
    <location>
        <begin position="174"/>
        <end position="197"/>
    </location>
</feature>
<evidence type="ECO:0000313" key="2">
    <source>
        <dbReference type="EMBL" id="KRV49751.1"/>
    </source>
</evidence>
<sequence length="256" mass="27577">MESRQIWERNSLLAEAFCLADERVEEAKAALEEAQSERTRMLAALSVTVGNDGAVAQLLGLAERSVRLSRRRVGRGAARKAAETVLNAASEYGEEQHGETASPPWGRETTPPASTGSEPCQEPSTSPAIAESWPAAMDSLLLQGWTAGVDQQALARQLGIDLGTLVSRIQQLTTGERARRSPTIPGARQPMDSVPLGRHRRPVETRTAFTGAFAHPAGMPDAEYPMPETQRLGDLGADWNGSQRTGARVRLDEVTA</sequence>
<dbReference type="AlphaFoldDB" id="A0A0T6LU89"/>
<evidence type="ECO:0000256" key="1">
    <source>
        <dbReference type="SAM" id="MobiDB-lite"/>
    </source>
</evidence>
<name>A0A0T6LU89_WENVI</name>
<keyword evidence="3" id="KW-1185">Reference proteome</keyword>